<dbReference type="Gene3D" id="1.20.1600.10">
    <property type="entry name" value="Outer membrane efflux proteins (OEP)"/>
    <property type="match status" value="1"/>
</dbReference>
<keyword evidence="2" id="KW-0812">Transmembrane</keyword>
<sequence>MTRPTAFKTLTVLAAALLASGCANLAPPYERPALPVPATLPAAVPLAITPTAPPTAPRAAATASAPADTTAGPRLPAEQAAATAWRGFFTEPRLRATVELALANNRDLRVAALNIERARAQYRIQEAATLPAVNATGSGNRQRQPASVSSNGEARITSTYTAQLGISAYELDFFGRVRNLSDAALQTFLSTQQNRRTTQIALVADTATAWLNLAADQQRLLLAQQTLKARQDSYELTRRAYELGGQSGLTLAQAQTTVDSARVDVAAYTTQVQQSRNALELLIGGPVPADLLPDPLAGSAIERPVAALVEVPPALPSTVLQQRPDVVAAEELLKGAQASIGAARAAFFPRITLTAAAGVASGELSSLFSGGNGAWSFVPSISLPIFTGGSNQANLDVAVAQRDIQLATYEKTLQVAFREVADALAQRSTLAERLAAQQSLTEATGRTLQLSQALFRSGAYSYLEVLDAQRTLYTAQQTLITLRLAEQANRLTLYRVLGGGWADAS</sequence>
<dbReference type="PANTHER" id="PTHR30203:SF32">
    <property type="entry name" value="CATION EFFLUX SYSTEM PROTEIN CUSC"/>
    <property type="match status" value="1"/>
</dbReference>
<protein>
    <submittedName>
        <fullName evidence="4">Efflux transporter outer membrane subunit</fullName>
    </submittedName>
</protein>
<evidence type="ECO:0000313" key="4">
    <source>
        <dbReference type="EMBL" id="URI09211.1"/>
    </source>
</evidence>
<keyword evidence="2" id="KW-1134">Transmembrane beta strand</keyword>
<dbReference type="NCBIfam" id="TIGR01845">
    <property type="entry name" value="outer_NodT"/>
    <property type="match status" value="1"/>
</dbReference>
<organism evidence="4 5">
    <name type="scientific">Aquincola tertiaricarbonis</name>
    <dbReference type="NCBI Taxonomy" id="391953"/>
    <lineage>
        <taxon>Bacteria</taxon>
        <taxon>Pseudomonadati</taxon>
        <taxon>Pseudomonadota</taxon>
        <taxon>Betaproteobacteria</taxon>
        <taxon>Burkholderiales</taxon>
        <taxon>Sphaerotilaceae</taxon>
        <taxon>Aquincola</taxon>
    </lineage>
</organism>
<comment type="subcellular location">
    <subcellularLocation>
        <location evidence="2">Cell membrane</location>
        <topology evidence="2">Lipid-anchor</topology>
    </subcellularLocation>
</comment>
<comment type="similarity">
    <text evidence="1 2">Belongs to the outer membrane factor (OMF) (TC 1.B.17) family.</text>
</comment>
<proteinExistence type="inferred from homology"/>
<dbReference type="Pfam" id="PF02321">
    <property type="entry name" value="OEP"/>
    <property type="match status" value="2"/>
</dbReference>
<evidence type="ECO:0000256" key="1">
    <source>
        <dbReference type="ARBA" id="ARBA00007613"/>
    </source>
</evidence>
<dbReference type="SUPFAM" id="SSF56954">
    <property type="entry name" value="Outer membrane efflux proteins (OEP)"/>
    <property type="match status" value="1"/>
</dbReference>
<dbReference type="Proteomes" id="UP001056201">
    <property type="component" value="Chromosome 2"/>
</dbReference>
<dbReference type="PROSITE" id="PS51257">
    <property type="entry name" value="PROKAR_LIPOPROTEIN"/>
    <property type="match status" value="1"/>
</dbReference>
<keyword evidence="2" id="KW-0472">Membrane</keyword>
<feature type="compositionally biased region" description="Low complexity" evidence="3">
    <location>
        <begin position="57"/>
        <end position="73"/>
    </location>
</feature>
<feature type="chain" id="PRO_5044957255" evidence="2">
    <location>
        <begin position="26"/>
        <end position="505"/>
    </location>
</feature>
<keyword evidence="5" id="KW-1185">Reference proteome</keyword>
<gene>
    <name evidence="4" type="ORF">MW290_26975</name>
</gene>
<dbReference type="InterPro" id="IPR010131">
    <property type="entry name" value="MdtP/NodT-like"/>
</dbReference>
<dbReference type="Gene3D" id="2.20.200.10">
    <property type="entry name" value="Outer membrane efflux proteins (OEP)"/>
    <property type="match status" value="1"/>
</dbReference>
<evidence type="ECO:0000256" key="3">
    <source>
        <dbReference type="SAM" id="MobiDB-lite"/>
    </source>
</evidence>
<feature type="region of interest" description="Disordered" evidence="3">
    <location>
        <begin position="51"/>
        <end position="77"/>
    </location>
</feature>
<evidence type="ECO:0000256" key="2">
    <source>
        <dbReference type="RuleBase" id="RU362097"/>
    </source>
</evidence>
<keyword evidence="2" id="KW-0564">Palmitate</keyword>
<feature type="signal peptide" evidence="2">
    <location>
        <begin position="1"/>
        <end position="25"/>
    </location>
</feature>
<keyword evidence="2" id="KW-0732">Signal</keyword>
<keyword evidence="2" id="KW-0449">Lipoprotein</keyword>
<accession>A0ABY4S739</accession>
<dbReference type="InterPro" id="IPR003423">
    <property type="entry name" value="OMP_efflux"/>
</dbReference>
<dbReference type="PANTHER" id="PTHR30203">
    <property type="entry name" value="OUTER MEMBRANE CATION EFFLUX PROTEIN"/>
    <property type="match status" value="1"/>
</dbReference>
<dbReference type="RefSeq" id="WP_250197443.1">
    <property type="nucleotide sequence ID" value="NZ_CP097636.1"/>
</dbReference>
<name>A0ABY4S739_AQUTE</name>
<dbReference type="EMBL" id="CP097636">
    <property type="protein sequence ID" value="URI09211.1"/>
    <property type="molecule type" value="Genomic_DNA"/>
</dbReference>
<evidence type="ECO:0000313" key="5">
    <source>
        <dbReference type="Proteomes" id="UP001056201"/>
    </source>
</evidence>
<reference evidence="4" key="1">
    <citation type="submission" date="2022-05" db="EMBL/GenBank/DDBJ databases">
        <title>An RpoN-dependent PEP-CTERM gene is involved in floc formation of an Aquincola tertiaricarbonis strain.</title>
        <authorList>
            <person name="Qiu D."/>
            <person name="Xia M."/>
        </authorList>
    </citation>
    <scope>NUCLEOTIDE SEQUENCE</scope>
    <source>
        <strain evidence="4">RN12</strain>
    </source>
</reference>